<sequence length="183" mass="20012">PGKKLEGLHVVIQGLGTVGWRVASMLKRKKVKLTVTDINKDLVAKAVLKFGATPVKRPSRIYDVECDIFSPCALGGIIDEDTIERFKCKIICGCANNQLEDKLAGYAMLVKKILLAPDYLVNSGGVINSAAELSGDYDEFDVAIAIDGIFERLMEIYEISRAESIPTNIVANRLAEERLAKGK</sequence>
<dbReference type="InterPro" id="IPR036291">
    <property type="entry name" value="NAD(P)-bd_dom_sf"/>
</dbReference>
<name>A0A382P7Y6_9ZZZZ</name>
<organism evidence="2">
    <name type="scientific">marine metagenome</name>
    <dbReference type="NCBI Taxonomy" id="408172"/>
    <lineage>
        <taxon>unclassified sequences</taxon>
        <taxon>metagenomes</taxon>
        <taxon>ecological metagenomes</taxon>
    </lineage>
</organism>
<accession>A0A382P7Y6</accession>
<dbReference type="InterPro" id="IPR016211">
    <property type="entry name" value="Glu/Phe/Leu/Val/Trp_DH_bac/arc"/>
</dbReference>
<evidence type="ECO:0000313" key="2">
    <source>
        <dbReference type="EMBL" id="SVC67961.1"/>
    </source>
</evidence>
<dbReference type="PANTHER" id="PTHR42722">
    <property type="entry name" value="LEUCINE DEHYDROGENASE"/>
    <property type="match status" value="1"/>
</dbReference>
<dbReference type="EMBL" id="UINC01104644">
    <property type="protein sequence ID" value="SVC67961.1"/>
    <property type="molecule type" value="Genomic_DNA"/>
</dbReference>
<dbReference type="AlphaFoldDB" id="A0A382P7Y6"/>
<dbReference type="Gene3D" id="3.40.50.720">
    <property type="entry name" value="NAD(P)-binding Rossmann-like Domain"/>
    <property type="match status" value="1"/>
</dbReference>
<dbReference type="CDD" id="cd01075">
    <property type="entry name" value="NAD_bind_Leu_Phe_Val_DH"/>
    <property type="match status" value="1"/>
</dbReference>
<evidence type="ECO:0000259" key="1">
    <source>
        <dbReference type="SMART" id="SM00839"/>
    </source>
</evidence>
<protein>
    <recommendedName>
        <fullName evidence="1">Glutamate/phenylalanine/leucine/valine/L-tryptophan dehydrogenase C-terminal domain-containing protein</fullName>
    </recommendedName>
</protein>
<reference evidence="2" key="1">
    <citation type="submission" date="2018-05" db="EMBL/GenBank/DDBJ databases">
        <authorList>
            <person name="Lanie J.A."/>
            <person name="Ng W.-L."/>
            <person name="Kazmierczak K.M."/>
            <person name="Andrzejewski T.M."/>
            <person name="Davidsen T.M."/>
            <person name="Wayne K.J."/>
            <person name="Tettelin H."/>
            <person name="Glass J.I."/>
            <person name="Rusch D."/>
            <person name="Podicherti R."/>
            <person name="Tsui H.-C.T."/>
            <person name="Winkler M.E."/>
        </authorList>
    </citation>
    <scope>NUCLEOTIDE SEQUENCE</scope>
</reference>
<dbReference type="PANTHER" id="PTHR42722:SF1">
    <property type="entry name" value="VALINE DEHYDROGENASE"/>
    <property type="match status" value="1"/>
</dbReference>
<dbReference type="Pfam" id="PF00208">
    <property type="entry name" value="ELFV_dehydrog"/>
    <property type="match status" value="1"/>
</dbReference>
<dbReference type="InterPro" id="IPR006096">
    <property type="entry name" value="Glu/Leu/Phe/Val/Trp_DH_C"/>
</dbReference>
<dbReference type="SUPFAM" id="SSF51735">
    <property type="entry name" value="NAD(P)-binding Rossmann-fold domains"/>
    <property type="match status" value="1"/>
</dbReference>
<feature type="non-terminal residue" evidence="2">
    <location>
        <position position="1"/>
    </location>
</feature>
<dbReference type="GO" id="GO:0016639">
    <property type="term" value="F:oxidoreductase activity, acting on the CH-NH2 group of donors, NAD or NADP as acceptor"/>
    <property type="evidence" value="ECO:0007669"/>
    <property type="project" value="InterPro"/>
</dbReference>
<dbReference type="GO" id="GO:0006520">
    <property type="term" value="P:amino acid metabolic process"/>
    <property type="evidence" value="ECO:0007669"/>
    <property type="project" value="InterPro"/>
</dbReference>
<feature type="domain" description="Glutamate/phenylalanine/leucine/valine/L-tryptophan dehydrogenase C-terminal" evidence="1">
    <location>
        <begin position="2"/>
        <end position="183"/>
    </location>
</feature>
<gene>
    <name evidence="2" type="ORF">METZ01_LOCUS320815</name>
</gene>
<proteinExistence type="predicted"/>
<dbReference type="SMART" id="SM00839">
    <property type="entry name" value="ELFV_dehydrog"/>
    <property type="match status" value="1"/>
</dbReference>